<gene>
    <name evidence="3" type="ORF">E5S67_00743</name>
</gene>
<dbReference type="Gene3D" id="3.30.1340.30">
    <property type="match status" value="1"/>
</dbReference>
<keyword evidence="4" id="KW-1185">Reference proteome</keyword>
<feature type="compositionally biased region" description="Low complexity" evidence="1">
    <location>
        <begin position="84"/>
        <end position="93"/>
    </location>
</feature>
<reference evidence="3 4" key="1">
    <citation type="journal article" date="2020" name="Sci. Rep.">
        <title>A novel cyanobacterial geosmin producer, revising GeoA distribution and dispersion patterns in Bacteria.</title>
        <authorList>
            <person name="Churro C."/>
            <person name="Semedo-Aguiar A.P."/>
            <person name="Silva A.D."/>
            <person name="Pereira-Leal J.B."/>
            <person name="Leite R.B."/>
        </authorList>
    </citation>
    <scope>NUCLEOTIDE SEQUENCE [LARGE SCALE GENOMIC DNA]</scope>
    <source>
        <strain evidence="3 4">IPMA8</strain>
    </source>
</reference>
<evidence type="ECO:0000313" key="3">
    <source>
        <dbReference type="EMBL" id="NQE33026.1"/>
    </source>
</evidence>
<feature type="region of interest" description="Disordered" evidence="1">
    <location>
        <begin position="78"/>
        <end position="141"/>
    </location>
</feature>
<feature type="domain" description="BON" evidence="2">
    <location>
        <begin position="134"/>
        <end position="204"/>
    </location>
</feature>
<organism evidence="3 4">
    <name type="scientific">Microcoleus asticus IPMA8</name>
    <dbReference type="NCBI Taxonomy" id="2563858"/>
    <lineage>
        <taxon>Bacteria</taxon>
        <taxon>Bacillati</taxon>
        <taxon>Cyanobacteriota</taxon>
        <taxon>Cyanophyceae</taxon>
        <taxon>Oscillatoriophycideae</taxon>
        <taxon>Oscillatoriales</taxon>
        <taxon>Microcoleaceae</taxon>
        <taxon>Microcoleus</taxon>
        <taxon>Microcoleus asticus</taxon>
    </lineage>
</organism>
<accession>A0ABX2CRI8</accession>
<dbReference type="EMBL" id="SRRZ01000009">
    <property type="protein sequence ID" value="NQE33026.1"/>
    <property type="molecule type" value="Genomic_DNA"/>
</dbReference>
<dbReference type="Pfam" id="PF04972">
    <property type="entry name" value="BON"/>
    <property type="match status" value="1"/>
</dbReference>
<name>A0ABX2CRI8_9CYAN</name>
<evidence type="ECO:0000313" key="4">
    <source>
        <dbReference type="Proteomes" id="UP000702425"/>
    </source>
</evidence>
<comment type="caution">
    <text evidence="3">The sequence shown here is derived from an EMBL/GenBank/DDBJ whole genome shotgun (WGS) entry which is preliminary data.</text>
</comment>
<protein>
    <recommendedName>
        <fullName evidence="2">BON domain-containing protein</fullName>
    </recommendedName>
</protein>
<proteinExistence type="predicted"/>
<evidence type="ECO:0000259" key="2">
    <source>
        <dbReference type="PROSITE" id="PS50914"/>
    </source>
</evidence>
<dbReference type="Proteomes" id="UP000702425">
    <property type="component" value="Unassembled WGS sequence"/>
</dbReference>
<evidence type="ECO:0000256" key="1">
    <source>
        <dbReference type="SAM" id="MobiDB-lite"/>
    </source>
</evidence>
<sequence>MYILPQVYIFNIMIFKSQQAQTKMLSCSIWLPSGSTKSGKSGSSKAYPEGINIIMNKLTPILLSGILLFGAAACTEGAKTSADAPNSPTENTTTPPPAETVQKTQGDATSDIRKNQANSDIRAREQRNNVTGGDATRADGDLQSEVRSKLEVNITKGTLTVDAKDGVVTVGGTVPNQTDLAKIEPLAKEIKGVTQVNVTAVVAPAASASPSSNQ</sequence>
<dbReference type="InterPro" id="IPR007055">
    <property type="entry name" value="BON_dom"/>
</dbReference>
<dbReference type="PROSITE" id="PS50914">
    <property type="entry name" value="BON"/>
    <property type="match status" value="1"/>
</dbReference>